<dbReference type="CDD" id="cd01106">
    <property type="entry name" value="HTH_TipAL-Mta"/>
    <property type="match status" value="1"/>
</dbReference>
<dbReference type="RefSeq" id="WP_209851804.1">
    <property type="nucleotide sequence ID" value="NZ_CBCRVE010000010.1"/>
</dbReference>
<name>A0ABS4H736_9BACL</name>
<dbReference type="SUPFAM" id="SSF89082">
    <property type="entry name" value="Antibiotic binding domain of TipA-like multidrug resistance regulators"/>
    <property type="match status" value="1"/>
</dbReference>
<feature type="domain" description="HTH merR-type" evidence="5">
    <location>
        <begin position="2"/>
        <end position="71"/>
    </location>
</feature>
<evidence type="ECO:0000313" key="6">
    <source>
        <dbReference type="EMBL" id="MBP1938047.1"/>
    </source>
</evidence>
<dbReference type="InterPro" id="IPR036244">
    <property type="entry name" value="TipA-like_antibiotic-bd"/>
</dbReference>
<dbReference type="Gene3D" id="1.10.1660.10">
    <property type="match status" value="1"/>
</dbReference>
<dbReference type="InterPro" id="IPR000551">
    <property type="entry name" value="MerR-type_HTH_dom"/>
</dbReference>
<protein>
    <submittedName>
        <fullName evidence="6">DNA-binding transcriptional MerR regulator</fullName>
    </submittedName>
</protein>
<keyword evidence="4" id="KW-0804">Transcription</keyword>
<organism evidence="6 7">
    <name type="scientific">Paenibacillus sediminis</name>
    <dbReference type="NCBI Taxonomy" id="664909"/>
    <lineage>
        <taxon>Bacteria</taxon>
        <taxon>Bacillati</taxon>
        <taxon>Bacillota</taxon>
        <taxon>Bacilli</taxon>
        <taxon>Bacillales</taxon>
        <taxon>Paenibacillaceae</taxon>
        <taxon>Paenibacillus</taxon>
    </lineage>
</organism>
<comment type="caution">
    <text evidence="6">The sequence shown here is derived from an EMBL/GenBank/DDBJ whole genome shotgun (WGS) entry which is preliminary data.</text>
</comment>
<evidence type="ECO:0000313" key="7">
    <source>
        <dbReference type="Proteomes" id="UP001519273"/>
    </source>
</evidence>
<dbReference type="PROSITE" id="PS50937">
    <property type="entry name" value="HTH_MERR_2"/>
    <property type="match status" value="1"/>
</dbReference>
<evidence type="ECO:0000256" key="3">
    <source>
        <dbReference type="ARBA" id="ARBA00023125"/>
    </source>
</evidence>
<keyword evidence="2" id="KW-0805">Transcription regulation</keyword>
<evidence type="ECO:0000256" key="2">
    <source>
        <dbReference type="ARBA" id="ARBA00023015"/>
    </source>
</evidence>
<dbReference type="PANTHER" id="PTHR30204:SF69">
    <property type="entry name" value="MERR-FAMILY TRANSCRIPTIONAL REGULATOR"/>
    <property type="match status" value="1"/>
</dbReference>
<dbReference type="SMART" id="SM00422">
    <property type="entry name" value="HTH_MERR"/>
    <property type="match status" value="1"/>
</dbReference>
<dbReference type="InterPro" id="IPR047057">
    <property type="entry name" value="MerR_fam"/>
</dbReference>
<accession>A0ABS4H736</accession>
<dbReference type="InterPro" id="IPR012925">
    <property type="entry name" value="TipAS_dom"/>
</dbReference>
<dbReference type="SUPFAM" id="SSF46955">
    <property type="entry name" value="Putative DNA-binding domain"/>
    <property type="match status" value="1"/>
</dbReference>
<gene>
    <name evidence="6" type="ORF">J2Z20_002964</name>
</gene>
<sequence>MAYTVKDVSKLSGVSVRTLHYYDEIGLLPPAFTGENGYRHYEEEQLLRLQQIMFYRELDMPLGEIAQLLRGGPDDIIKSLHAHKQQLLEKAGRIQTLVHTIDHTVHYLKGEVSMKNEELFEGFDPVKQEQYEQEIVERYGEGSKALIEESKRRTRNWSKEDYVKTQQLVDNIHRELTSAIEAGALPDSPNVQAIIKKHYEWVNQFYTPTKEVYSGLGDLYVDHPDFRKLYDGYHPQLAQFLRDGMNIFADEQL</sequence>
<evidence type="ECO:0000256" key="4">
    <source>
        <dbReference type="ARBA" id="ARBA00023163"/>
    </source>
</evidence>
<evidence type="ECO:0000256" key="1">
    <source>
        <dbReference type="ARBA" id="ARBA00022491"/>
    </source>
</evidence>
<evidence type="ECO:0000259" key="5">
    <source>
        <dbReference type="PROSITE" id="PS50937"/>
    </source>
</evidence>
<keyword evidence="3 6" id="KW-0238">DNA-binding</keyword>
<dbReference type="InterPro" id="IPR009061">
    <property type="entry name" value="DNA-bd_dom_put_sf"/>
</dbReference>
<dbReference type="PANTHER" id="PTHR30204">
    <property type="entry name" value="REDOX-CYCLING DRUG-SENSING TRANSCRIPTIONAL ACTIVATOR SOXR"/>
    <property type="match status" value="1"/>
</dbReference>
<proteinExistence type="predicted"/>
<dbReference type="Proteomes" id="UP001519273">
    <property type="component" value="Unassembled WGS sequence"/>
</dbReference>
<reference evidence="6 7" key="1">
    <citation type="submission" date="2021-03" db="EMBL/GenBank/DDBJ databases">
        <title>Genomic Encyclopedia of Type Strains, Phase IV (KMG-IV): sequencing the most valuable type-strain genomes for metagenomic binning, comparative biology and taxonomic classification.</title>
        <authorList>
            <person name="Goeker M."/>
        </authorList>
    </citation>
    <scope>NUCLEOTIDE SEQUENCE [LARGE SCALE GENOMIC DNA]</scope>
    <source>
        <strain evidence="6 7">DSM 23491</strain>
    </source>
</reference>
<keyword evidence="1" id="KW-0678">Repressor</keyword>
<dbReference type="Pfam" id="PF07739">
    <property type="entry name" value="TipAS"/>
    <property type="match status" value="1"/>
</dbReference>
<keyword evidence="7" id="KW-1185">Reference proteome</keyword>
<dbReference type="PRINTS" id="PR00040">
    <property type="entry name" value="HTHMERR"/>
</dbReference>
<dbReference type="EMBL" id="JAGGKP010000009">
    <property type="protein sequence ID" value="MBP1938047.1"/>
    <property type="molecule type" value="Genomic_DNA"/>
</dbReference>
<dbReference type="Pfam" id="PF13411">
    <property type="entry name" value="MerR_1"/>
    <property type="match status" value="1"/>
</dbReference>
<dbReference type="Gene3D" id="1.10.490.50">
    <property type="entry name" value="Antibiotic binding domain of TipA-like multidrug resistance regulators"/>
    <property type="match status" value="1"/>
</dbReference>
<dbReference type="GO" id="GO:0003677">
    <property type="term" value="F:DNA binding"/>
    <property type="evidence" value="ECO:0007669"/>
    <property type="project" value="UniProtKB-KW"/>
</dbReference>